<evidence type="ECO:0000256" key="6">
    <source>
        <dbReference type="ARBA" id="ARBA00023136"/>
    </source>
</evidence>
<keyword evidence="3" id="KW-1003">Cell membrane</keyword>
<keyword evidence="4" id="KW-0808">Transferase</keyword>
<keyword evidence="6" id="KW-0472">Membrane</keyword>
<evidence type="ECO:0000256" key="2">
    <source>
        <dbReference type="ARBA" id="ARBA00010488"/>
    </source>
</evidence>
<dbReference type="PANTHER" id="PTHR37316:SF3">
    <property type="entry name" value="TEICHOIC ACID GLYCEROL-PHOSPHATE TRANSFERASE"/>
    <property type="match status" value="1"/>
</dbReference>
<gene>
    <name evidence="7" type="ORF">E7Z75_01135</name>
</gene>
<proteinExistence type="inferred from homology"/>
<comment type="caution">
    <text evidence="7">The sequence shown here is derived from an EMBL/GenBank/DDBJ whole genome shotgun (WGS) entry which is preliminary data.</text>
</comment>
<evidence type="ECO:0000256" key="1">
    <source>
        <dbReference type="ARBA" id="ARBA00004202"/>
    </source>
</evidence>
<dbReference type="InterPro" id="IPR051612">
    <property type="entry name" value="Teichoic_Acid_Biosynth"/>
</dbReference>
<dbReference type="EMBL" id="SUTG01000003">
    <property type="protein sequence ID" value="MBE6511742.1"/>
    <property type="molecule type" value="Genomic_DNA"/>
</dbReference>
<evidence type="ECO:0000256" key="4">
    <source>
        <dbReference type="ARBA" id="ARBA00022679"/>
    </source>
</evidence>
<dbReference type="Pfam" id="PF04464">
    <property type="entry name" value="Glyphos_transf"/>
    <property type="match status" value="1"/>
</dbReference>
<dbReference type="SUPFAM" id="SSF53756">
    <property type="entry name" value="UDP-Glycosyltransferase/glycogen phosphorylase"/>
    <property type="match status" value="1"/>
</dbReference>
<dbReference type="AlphaFoldDB" id="A0A8T3VKJ6"/>
<name>A0A8T3VKJ6_METOL</name>
<reference evidence="7" key="1">
    <citation type="submission" date="2019-04" db="EMBL/GenBank/DDBJ databases">
        <title>Evolution of Biomass-Degrading Anaerobic Consortia Revealed by Metagenomics.</title>
        <authorList>
            <person name="Peng X."/>
        </authorList>
    </citation>
    <scope>NUCLEOTIDE SEQUENCE</scope>
    <source>
        <strain evidence="7">SIG14</strain>
    </source>
</reference>
<dbReference type="Gene3D" id="3.40.50.11820">
    <property type="match status" value="1"/>
</dbReference>
<keyword evidence="5" id="KW-0777">Teichoic acid biosynthesis</keyword>
<sequence length="389" mass="46659">MAKYSVRAIYILESYIIPSNDKVILFESSSGRNYAGSPRYIYEEMLNQGLDEEYKCVWSLTNTDTEIPGKAIKVKRSFFKHLFYTLRSGVWVLDSRHLYYLRKNRNTRYIQTWHGTPFKKLGLDMDVLDMSGNTDLERYREDFKRNTREWQYLLSQNEYSSEIFRKAFDFKGEMLEIGYPRNDVLFEKNNESDIAEIKEKFNIPKDRKVILYAPTWRDNQYTKAGEYKFASAMDFDALHDNFKDDFTLIVKFHYLVKDKSIDWSKYDDFIIECDEEWDIQELYLISDIMITDYSSVMFDYAILKRPMIYFTYDIEDYTKNVRSFYFDIFEEAPGPKVETNQELIELLKNFDVNSYNDEFGEKYRKFNEKYNQFDDGTASRKVVELIKGN</sequence>
<evidence type="ECO:0000256" key="5">
    <source>
        <dbReference type="ARBA" id="ARBA00022944"/>
    </source>
</evidence>
<comment type="similarity">
    <text evidence="2">Belongs to the CDP-glycerol glycerophosphotransferase family.</text>
</comment>
<dbReference type="PANTHER" id="PTHR37316">
    <property type="entry name" value="TEICHOIC ACID GLYCEROL-PHOSPHATE PRIMASE"/>
    <property type="match status" value="1"/>
</dbReference>
<comment type="subcellular location">
    <subcellularLocation>
        <location evidence="1">Cell membrane</location>
        <topology evidence="1">Peripheral membrane protein</topology>
    </subcellularLocation>
</comment>
<evidence type="ECO:0000313" key="7">
    <source>
        <dbReference type="EMBL" id="MBE6511742.1"/>
    </source>
</evidence>
<dbReference type="Gene3D" id="3.40.50.12580">
    <property type="match status" value="1"/>
</dbReference>
<dbReference type="InterPro" id="IPR007554">
    <property type="entry name" value="Glycerophosphate_synth"/>
</dbReference>
<evidence type="ECO:0000256" key="3">
    <source>
        <dbReference type="ARBA" id="ARBA00022475"/>
    </source>
</evidence>
<dbReference type="InterPro" id="IPR043148">
    <property type="entry name" value="TagF_C"/>
</dbReference>
<evidence type="ECO:0000313" key="8">
    <source>
        <dbReference type="Proteomes" id="UP000732619"/>
    </source>
</evidence>
<dbReference type="Proteomes" id="UP000732619">
    <property type="component" value="Unassembled WGS sequence"/>
</dbReference>
<organism evidence="7 8">
    <name type="scientific">Methanobrevibacter olleyae</name>
    <dbReference type="NCBI Taxonomy" id="294671"/>
    <lineage>
        <taxon>Archaea</taxon>
        <taxon>Methanobacteriati</taxon>
        <taxon>Methanobacteriota</taxon>
        <taxon>Methanomada group</taxon>
        <taxon>Methanobacteria</taxon>
        <taxon>Methanobacteriales</taxon>
        <taxon>Methanobacteriaceae</taxon>
        <taxon>Methanobrevibacter</taxon>
    </lineage>
</organism>
<dbReference type="GO" id="GO:0005886">
    <property type="term" value="C:plasma membrane"/>
    <property type="evidence" value="ECO:0007669"/>
    <property type="project" value="UniProtKB-SubCell"/>
</dbReference>
<dbReference type="InterPro" id="IPR043149">
    <property type="entry name" value="TagF_N"/>
</dbReference>
<accession>A0A8T3VKJ6</accession>
<protein>
    <submittedName>
        <fullName evidence="7">CDP-glycerol glycerophosphotransferase family protein</fullName>
    </submittedName>
</protein>
<dbReference type="GO" id="GO:0047355">
    <property type="term" value="F:CDP-glycerol glycerophosphotransferase activity"/>
    <property type="evidence" value="ECO:0007669"/>
    <property type="project" value="InterPro"/>
</dbReference>